<accession>K0DI46</accession>
<gene>
    <name evidence="2" type="ORF">BUPH_02133</name>
</gene>
<name>K0DI46_9BURK</name>
<feature type="signal peptide" evidence="1">
    <location>
        <begin position="1"/>
        <end position="36"/>
    </location>
</feature>
<dbReference type="Proteomes" id="UP000010105">
    <property type="component" value="Chromosome 1"/>
</dbReference>
<dbReference type="RefSeq" id="WP_013588282.1">
    <property type="nucleotide sequence ID" value="NC_018695.1"/>
</dbReference>
<dbReference type="Pfam" id="PF09626">
    <property type="entry name" value="DHC"/>
    <property type="match status" value="1"/>
</dbReference>
<dbReference type="PATRIC" id="fig|1229205.11.peg.1792"/>
<dbReference type="eggNOG" id="COG3658">
    <property type="taxonomic scope" value="Bacteria"/>
</dbReference>
<proteinExistence type="predicted"/>
<dbReference type="EMBL" id="CP003863">
    <property type="protein sequence ID" value="AFT85706.1"/>
    <property type="molecule type" value="Genomic_DNA"/>
</dbReference>
<evidence type="ECO:0000256" key="1">
    <source>
        <dbReference type="SAM" id="SignalP"/>
    </source>
</evidence>
<dbReference type="HOGENOM" id="CLU_121881_0_0_4"/>
<feature type="chain" id="PRO_5003831938" evidence="1">
    <location>
        <begin position="37"/>
        <end position="170"/>
    </location>
</feature>
<dbReference type="GeneID" id="27796866"/>
<dbReference type="InterPro" id="IPR018588">
    <property type="entry name" value="Dihaem_cytochrome-c"/>
</dbReference>
<dbReference type="AlphaFoldDB" id="K0DI46"/>
<protein>
    <submittedName>
        <fullName evidence="2">Dihem cytochrome c</fullName>
    </submittedName>
</protein>
<dbReference type="SUPFAM" id="SSF48695">
    <property type="entry name" value="Multiheme cytochromes"/>
    <property type="match status" value="1"/>
</dbReference>
<dbReference type="STRING" id="1229205.BUPH_02133"/>
<evidence type="ECO:0000313" key="3">
    <source>
        <dbReference type="Proteomes" id="UP000010105"/>
    </source>
</evidence>
<reference evidence="2 3" key="1">
    <citation type="journal article" date="2012" name="J. Bacteriol.">
        <title>Complete Genome Sequence of Burkholderia phenoliruptrix BR3459a (CLA1), a Heat-Tolerant, Nitrogen-Fixing Symbiont of Mimosa flocculosa.</title>
        <authorList>
            <person name="de Oliveira Cunha C."/>
            <person name="Goda Zuleta L.F."/>
            <person name="Paula de Almeida L.G."/>
            <person name="Prioli Ciapina L."/>
            <person name="Lustrino Borges W."/>
            <person name="Pitard R.M."/>
            <person name="Baldani J.I."/>
            <person name="Straliotto R."/>
            <person name="de Faria S.M."/>
            <person name="Hungria M."/>
            <person name="Sousa Cavada B."/>
            <person name="Mercante F.M."/>
            <person name="Ribeiro de Vasconcelos A.T."/>
        </authorList>
    </citation>
    <scope>NUCLEOTIDE SEQUENCE [LARGE SCALE GENOMIC DNA]</scope>
    <source>
        <strain evidence="2 3">BR3459a</strain>
    </source>
</reference>
<keyword evidence="1" id="KW-0732">Signal</keyword>
<dbReference type="InterPro" id="IPR036280">
    <property type="entry name" value="Multihaem_cyt_sf"/>
</dbReference>
<organism evidence="2 3">
    <name type="scientific">Paraburkholderia phenoliruptrix BR3459a</name>
    <dbReference type="NCBI Taxonomy" id="1229205"/>
    <lineage>
        <taxon>Bacteria</taxon>
        <taxon>Pseudomonadati</taxon>
        <taxon>Pseudomonadota</taxon>
        <taxon>Betaproteobacteria</taxon>
        <taxon>Burkholderiales</taxon>
        <taxon>Burkholderiaceae</taxon>
        <taxon>Paraburkholderia</taxon>
    </lineage>
</organism>
<dbReference type="KEGG" id="bpx:BUPH_02133"/>
<evidence type="ECO:0000313" key="2">
    <source>
        <dbReference type="EMBL" id="AFT85706.1"/>
    </source>
</evidence>
<sequence length="170" mass="18558">MDHFLKDRQMNLRFAIAGAGAAAALCGALLSAPVFGEESEQASMGTPPLQYRQECAACHIAYPPGMLPAESWRRILNGLDHHFGTNASLDLASVKQLESWLVTHAARPAPAGGAPPEDRITRSTWFMAEHDEITASTWRHPAVRSASNCAACHTRADQGNFDERIIRIPR</sequence>